<dbReference type="AlphaFoldDB" id="A0AAD5H9V7"/>
<organism evidence="2 3">
    <name type="scientific">Chlorella ohadii</name>
    <dbReference type="NCBI Taxonomy" id="2649997"/>
    <lineage>
        <taxon>Eukaryota</taxon>
        <taxon>Viridiplantae</taxon>
        <taxon>Chlorophyta</taxon>
        <taxon>core chlorophytes</taxon>
        <taxon>Trebouxiophyceae</taxon>
        <taxon>Chlorellales</taxon>
        <taxon>Chlorellaceae</taxon>
        <taxon>Chlorella clade</taxon>
        <taxon>Chlorella</taxon>
    </lineage>
</organism>
<keyword evidence="1" id="KW-1133">Transmembrane helix</keyword>
<evidence type="ECO:0000313" key="2">
    <source>
        <dbReference type="EMBL" id="KAI7845812.1"/>
    </source>
</evidence>
<evidence type="ECO:0000256" key="1">
    <source>
        <dbReference type="SAM" id="Phobius"/>
    </source>
</evidence>
<feature type="transmembrane region" description="Helical" evidence="1">
    <location>
        <begin position="50"/>
        <end position="71"/>
    </location>
</feature>
<gene>
    <name evidence="2" type="ORF">COHA_000723</name>
</gene>
<proteinExistence type="predicted"/>
<sequence length="450" mass="49806">MLQEWWASGFRRDWNARSVDMDRTGWLVVVVLGTLTSVYKLWLHERKVDLALVCATQVLLAAAAAAACTYAPARRLYVKHREAIVSLASLHCAFVCRRVSTNGGTNVFLRHGGSPLRLLLLLFVGDFFPYGVLYHLSARLSFAWTRFALPLTVLLPLLKEQSICHRVVATPGIQAPLWGLHAVLQMVHDLATLTPASRSLGTRVSTSPLEQCLAINTWLVLVAGIALPLAALSTLEQQARRLWQQRQLQRQRQRRQQLEGTPDPRSIDSEYMEDEANQRAVATDRAGWAAVAFLVGLLCVFKLWLEEGKPALAAIGATHVLLALVLVAACTHPPARQLYVRHRELIGTLASLHCTLIARRIAVNGGTNVFVHHGSSPLRLVGLLLACSHYLWSAIYLLYLQVSYAWCCIALPLLALLPLLTERSICHRLVATPGTEAPLQDLHTGLNLVQ</sequence>
<comment type="caution">
    <text evidence="2">The sequence shown here is derived from an EMBL/GenBank/DDBJ whole genome shotgun (WGS) entry which is preliminary data.</text>
</comment>
<keyword evidence="1" id="KW-0812">Transmembrane</keyword>
<protein>
    <submittedName>
        <fullName evidence="2">Uncharacterized protein</fullName>
    </submittedName>
</protein>
<accession>A0AAD5H9V7</accession>
<feature type="transmembrane region" description="Helical" evidence="1">
    <location>
        <begin position="25"/>
        <end position="44"/>
    </location>
</feature>
<feature type="transmembrane region" description="Helical" evidence="1">
    <location>
        <begin position="311"/>
        <end position="331"/>
    </location>
</feature>
<dbReference type="Proteomes" id="UP001205105">
    <property type="component" value="Unassembled WGS sequence"/>
</dbReference>
<keyword evidence="1" id="KW-0472">Membrane</keyword>
<evidence type="ECO:0000313" key="3">
    <source>
        <dbReference type="Proteomes" id="UP001205105"/>
    </source>
</evidence>
<name>A0AAD5H9V7_9CHLO</name>
<keyword evidence="3" id="KW-1185">Reference proteome</keyword>
<feature type="transmembrane region" description="Helical" evidence="1">
    <location>
        <begin position="380"/>
        <end position="397"/>
    </location>
</feature>
<dbReference type="EMBL" id="JADXDR010000013">
    <property type="protein sequence ID" value="KAI7845812.1"/>
    <property type="molecule type" value="Genomic_DNA"/>
</dbReference>
<feature type="transmembrane region" description="Helical" evidence="1">
    <location>
        <begin position="118"/>
        <end position="136"/>
    </location>
</feature>
<feature type="unsure residue" description="D or N" evidence="2">
    <location>
        <position position="22"/>
    </location>
</feature>
<feature type="transmembrane region" description="Helical" evidence="1">
    <location>
        <begin position="286"/>
        <end position="305"/>
    </location>
</feature>
<reference evidence="2" key="1">
    <citation type="submission" date="2020-11" db="EMBL/GenBank/DDBJ databases">
        <title>Chlorella ohadii genome sequencing and assembly.</title>
        <authorList>
            <person name="Murik O."/>
            <person name="Treves H."/>
            <person name="Kedem I."/>
            <person name="Shotland Y."/>
            <person name="Kaplan A."/>
        </authorList>
    </citation>
    <scope>NUCLEOTIDE SEQUENCE</scope>
    <source>
        <strain evidence="2">1</strain>
    </source>
</reference>